<organism evidence="1 2">
    <name type="scientific">Lodderomyces beijingensis</name>
    <dbReference type="NCBI Taxonomy" id="1775926"/>
    <lineage>
        <taxon>Eukaryota</taxon>
        <taxon>Fungi</taxon>
        <taxon>Dikarya</taxon>
        <taxon>Ascomycota</taxon>
        <taxon>Saccharomycotina</taxon>
        <taxon>Pichiomycetes</taxon>
        <taxon>Debaryomycetaceae</taxon>
        <taxon>Candida/Lodderomyces clade</taxon>
        <taxon>Lodderomyces</taxon>
    </lineage>
</organism>
<dbReference type="Proteomes" id="UP001497383">
    <property type="component" value="Chromosome 2"/>
</dbReference>
<dbReference type="RefSeq" id="XP_066828523.1">
    <property type="nucleotide sequence ID" value="XM_066971489.1"/>
</dbReference>
<keyword evidence="2" id="KW-1185">Reference proteome</keyword>
<evidence type="ECO:0000313" key="2">
    <source>
        <dbReference type="Proteomes" id="UP001497383"/>
    </source>
</evidence>
<gene>
    <name evidence="1" type="ORF">LODBEIA_P15850</name>
</gene>
<dbReference type="EMBL" id="OZ022406">
    <property type="protein sequence ID" value="CAK9437207.1"/>
    <property type="molecule type" value="Genomic_DNA"/>
</dbReference>
<sequence length="523" mass="61276">MANSYIAPPSTDPTAHQRLPPVTSFLKLHYKKFRSKMMANCNELSASQLSNPALLSTLLASSCTFLYRNAYQYFSIFSDEEEDEVIEFRENLVRLFVKYYGIALYNLRLSLNNKDMHSLNMAFTASMYLNTISMYECESVDQSFTFSSGTIQLADDMISNHKKLANDFVLVYLKHVYMAWYCPPYDPTCIQELRAIVYGLSRYEKLFQNESTRRMYTNLVKFMELLDNPAQMATTYHLFRQWMLIVPSKTYFSRRDQQPPFDEIEAVLLSIYRALERMLQSMCPRSLFFNLHLLDLNPIASIAPSKSVSTNFTDPHLGDIYNYSNRVFTFFHQRKQILQHLLDDLDNVEIVSQALSEVPIYEFMTTNFNFYNYPHFPMTLPLQDLNAKLNNKIDLQLLFNNKHQQDYWTRYKVNEFQDPMIKSHYRNMGLGLTKETYSLSDTFIAHFASDFEQCLINAYRDLFNGAVPQEDFWPPDEIMVPHKNRHTSLAQIRRLLNKLREMRKVKVDEMPGSAPSIFSKSSS</sequence>
<dbReference type="GeneID" id="92206781"/>
<evidence type="ECO:0000313" key="1">
    <source>
        <dbReference type="EMBL" id="CAK9437207.1"/>
    </source>
</evidence>
<accession>A0ABP0ZGR2</accession>
<name>A0ABP0ZGR2_9ASCO</name>
<proteinExistence type="predicted"/>
<protein>
    <submittedName>
        <fullName evidence="1">Uncharacterized protein</fullName>
    </submittedName>
</protein>
<reference evidence="1 2" key="1">
    <citation type="submission" date="2024-03" db="EMBL/GenBank/DDBJ databases">
        <authorList>
            <person name="Brejova B."/>
        </authorList>
    </citation>
    <scope>NUCLEOTIDE SEQUENCE [LARGE SCALE GENOMIC DNA]</scope>
    <source>
        <strain evidence="1 2">CBS 14171</strain>
    </source>
</reference>